<name>A0A6I4MAI7_9ACTN</name>
<dbReference type="Gene3D" id="3.30.565.10">
    <property type="entry name" value="Histidine kinase-like ATPase, C-terminal domain"/>
    <property type="match status" value="1"/>
</dbReference>
<sequence>MPTFCHDSTPNGHRILMGFKQHLARSPFGIDAIRHRVCAQGNHKIADEGERGYDGARGAVASPGVARRRAGRSRAVLHDRAARLRRAGPVRAEGRREAQDQSRTARRAMVLRMGAEPLEPGSGGRAGSTRDRGDGPLSGRFLGSIVFPGDVAEVPDARHHVRRLLARNGNPDSADDAELLTCECVSNAIRFTRSGANGGRIAVKLMGLDDALRVEVLDQGGSASVPVPRAAADSADAENGRGLYLINALAREWGTLPYGLGTLTWFTVPRGR</sequence>
<accession>A0A6I4MAI7</accession>
<feature type="domain" description="Histidine kinase/HSP90-like ATPase" evidence="3">
    <location>
        <begin position="147"/>
        <end position="252"/>
    </location>
</feature>
<evidence type="ECO:0000259" key="3">
    <source>
        <dbReference type="Pfam" id="PF13581"/>
    </source>
</evidence>
<dbReference type="AlphaFoldDB" id="A0A6I4MAI7"/>
<keyword evidence="1" id="KW-0808">Transferase</keyword>
<comment type="caution">
    <text evidence="4">The sequence shown here is derived from an EMBL/GenBank/DDBJ whole genome shotgun (WGS) entry which is preliminary data.</text>
</comment>
<organism evidence="4 5">
    <name type="scientific">Actinomadura physcomitrii</name>
    <dbReference type="NCBI Taxonomy" id="2650748"/>
    <lineage>
        <taxon>Bacteria</taxon>
        <taxon>Bacillati</taxon>
        <taxon>Actinomycetota</taxon>
        <taxon>Actinomycetes</taxon>
        <taxon>Streptosporangiales</taxon>
        <taxon>Thermomonosporaceae</taxon>
        <taxon>Actinomadura</taxon>
    </lineage>
</organism>
<dbReference type="EMBL" id="WBMS02000012">
    <property type="protein sequence ID" value="MWA01970.1"/>
    <property type="molecule type" value="Genomic_DNA"/>
</dbReference>
<evidence type="ECO:0000313" key="5">
    <source>
        <dbReference type="Proteomes" id="UP000462055"/>
    </source>
</evidence>
<dbReference type="GO" id="GO:0004674">
    <property type="term" value="F:protein serine/threonine kinase activity"/>
    <property type="evidence" value="ECO:0007669"/>
    <property type="project" value="UniProtKB-KW"/>
</dbReference>
<reference evidence="4" key="1">
    <citation type="submission" date="2019-12" db="EMBL/GenBank/DDBJ databases">
        <title>Actinomadura physcomitrii sp. nov., a novel actinomycete isolated from moss [Physcomitrium sphaericum (Ludw) Fuernr].</title>
        <authorList>
            <person name="Zhuang X."/>
        </authorList>
    </citation>
    <scope>NUCLEOTIDE SEQUENCE [LARGE SCALE GENOMIC DNA]</scope>
    <source>
        <strain evidence="4">LD22</strain>
    </source>
</reference>
<dbReference type="CDD" id="cd16936">
    <property type="entry name" value="HATPase_RsbW-like"/>
    <property type="match status" value="1"/>
</dbReference>
<dbReference type="InterPro" id="IPR003594">
    <property type="entry name" value="HATPase_dom"/>
</dbReference>
<dbReference type="InterPro" id="IPR050267">
    <property type="entry name" value="Anti-sigma-factor_SerPK"/>
</dbReference>
<keyword evidence="1" id="KW-0418">Kinase</keyword>
<proteinExistence type="predicted"/>
<gene>
    <name evidence="4" type="ORF">F8568_016635</name>
</gene>
<dbReference type="PANTHER" id="PTHR35526:SF3">
    <property type="entry name" value="ANTI-SIGMA-F FACTOR RSBW"/>
    <property type="match status" value="1"/>
</dbReference>
<dbReference type="Pfam" id="PF13581">
    <property type="entry name" value="HATPase_c_2"/>
    <property type="match status" value="1"/>
</dbReference>
<dbReference type="Proteomes" id="UP000462055">
    <property type="component" value="Unassembled WGS sequence"/>
</dbReference>
<keyword evidence="5" id="KW-1185">Reference proteome</keyword>
<dbReference type="PANTHER" id="PTHR35526">
    <property type="entry name" value="ANTI-SIGMA-F FACTOR RSBW-RELATED"/>
    <property type="match status" value="1"/>
</dbReference>
<feature type="region of interest" description="Disordered" evidence="2">
    <location>
        <begin position="54"/>
        <end position="137"/>
    </location>
</feature>
<evidence type="ECO:0000313" key="4">
    <source>
        <dbReference type="EMBL" id="MWA01970.1"/>
    </source>
</evidence>
<protein>
    <recommendedName>
        <fullName evidence="3">Histidine kinase/HSP90-like ATPase domain-containing protein</fullName>
    </recommendedName>
</protein>
<dbReference type="InterPro" id="IPR036890">
    <property type="entry name" value="HATPase_C_sf"/>
</dbReference>
<dbReference type="SUPFAM" id="SSF55874">
    <property type="entry name" value="ATPase domain of HSP90 chaperone/DNA topoisomerase II/histidine kinase"/>
    <property type="match status" value="1"/>
</dbReference>
<keyword evidence="1" id="KW-0723">Serine/threonine-protein kinase</keyword>
<feature type="compositionally biased region" description="Low complexity" evidence="2">
    <location>
        <begin position="56"/>
        <end position="65"/>
    </location>
</feature>
<evidence type="ECO:0000256" key="2">
    <source>
        <dbReference type="SAM" id="MobiDB-lite"/>
    </source>
</evidence>
<evidence type="ECO:0000256" key="1">
    <source>
        <dbReference type="ARBA" id="ARBA00022527"/>
    </source>
</evidence>